<keyword evidence="2" id="KW-0175">Coiled coil</keyword>
<dbReference type="AlphaFoldDB" id="A0A8H7QYP9"/>
<dbReference type="EMBL" id="JAEPRC010000291">
    <property type="protein sequence ID" value="KAG2201176.1"/>
    <property type="molecule type" value="Genomic_DNA"/>
</dbReference>
<dbReference type="PANTHER" id="PTHR12674:SF2">
    <property type="entry name" value="PREFOLDIN SUBUNIT 5"/>
    <property type="match status" value="1"/>
</dbReference>
<feature type="coiled-coil region" evidence="2">
    <location>
        <begin position="6"/>
        <end position="40"/>
    </location>
</feature>
<evidence type="ECO:0008006" key="5">
    <source>
        <dbReference type="Google" id="ProtNLM"/>
    </source>
</evidence>
<organism evidence="3 4">
    <name type="scientific">Mucor plumbeus</name>
    <dbReference type="NCBI Taxonomy" id="97098"/>
    <lineage>
        <taxon>Eukaryota</taxon>
        <taxon>Fungi</taxon>
        <taxon>Fungi incertae sedis</taxon>
        <taxon>Mucoromycota</taxon>
        <taxon>Mucoromycotina</taxon>
        <taxon>Mucoromycetes</taxon>
        <taxon>Mucorales</taxon>
        <taxon>Mucorineae</taxon>
        <taxon>Mucoraceae</taxon>
        <taxon>Mucor</taxon>
    </lineage>
</organism>
<dbReference type="InterPro" id="IPR011599">
    <property type="entry name" value="PFD_alpha_archaea"/>
</dbReference>
<proteinExistence type="inferred from homology"/>
<dbReference type="CDD" id="cd23157">
    <property type="entry name" value="Prefoldin_5"/>
    <property type="match status" value="1"/>
</dbReference>
<accession>A0A8H7QYP9</accession>
<keyword evidence="4" id="KW-1185">Reference proteome</keyword>
<evidence type="ECO:0000256" key="2">
    <source>
        <dbReference type="SAM" id="Coils"/>
    </source>
</evidence>
<dbReference type="Gene3D" id="1.10.287.370">
    <property type="match status" value="1"/>
</dbReference>
<reference evidence="3" key="1">
    <citation type="submission" date="2020-12" db="EMBL/GenBank/DDBJ databases">
        <title>Metabolic potential, ecology and presence of endohyphal bacteria is reflected in genomic diversity of Mucoromycotina.</title>
        <authorList>
            <person name="Muszewska A."/>
            <person name="Okrasinska A."/>
            <person name="Steczkiewicz K."/>
            <person name="Drgas O."/>
            <person name="Orlowska M."/>
            <person name="Perlinska-Lenart U."/>
            <person name="Aleksandrzak-Piekarczyk T."/>
            <person name="Szatraj K."/>
            <person name="Zielenkiewicz U."/>
            <person name="Pilsyk S."/>
            <person name="Malc E."/>
            <person name="Mieczkowski P."/>
            <person name="Kruszewska J.S."/>
            <person name="Biernat P."/>
            <person name="Pawlowska J."/>
        </authorList>
    </citation>
    <scope>NUCLEOTIDE SEQUENCE</scope>
    <source>
        <strain evidence="3">CBS 226.32</strain>
    </source>
</reference>
<sequence>MSQQQVNIADLDLSSLQQVKTQLEEELSHLTQSYSKLKSVQGRFTDCADSVDSLKAEKADGKLPDVMSKDSNIQYFLNQYLYLYVPGKLSNVSKVIVDVGTGYYIEKSVSDASKFYNDKVGYVKKNLSTLEKTITDKQSTLRAIVNVMQDKIQQEQKQ</sequence>
<dbReference type="GO" id="GO:1990114">
    <property type="term" value="P:RNA polymerase II core complex assembly"/>
    <property type="evidence" value="ECO:0007669"/>
    <property type="project" value="TreeGrafter"/>
</dbReference>
<evidence type="ECO:0000313" key="4">
    <source>
        <dbReference type="Proteomes" id="UP000650833"/>
    </source>
</evidence>
<dbReference type="GO" id="GO:0016272">
    <property type="term" value="C:prefoldin complex"/>
    <property type="evidence" value="ECO:0007669"/>
    <property type="project" value="InterPro"/>
</dbReference>
<protein>
    <recommendedName>
        <fullName evidence="5">Prefoldin subunit 5</fullName>
    </recommendedName>
</protein>
<dbReference type="NCBIfam" id="TIGR00293">
    <property type="entry name" value="prefoldin subunit alpha"/>
    <property type="match status" value="1"/>
</dbReference>
<dbReference type="GO" id="GO:0005737">
    <property type="term" value="C:cytoplasm"/>
    <property type="evidence" value="ECO:0007669"/>
    <property type="project" value="TreeGrafter"/>
</dbReference>
<dbReference type="PANTHER" id="PTHR12674">
    <property type="entry name" value="PREFOLDIN SUBUNIT 5"/>
    <property type="match status" value="1"/>
</dbReference>
<comment type="similarity">
    <text evidence="1">Belongs to the prefoldin subunit alpha family.</text>
</comment>
<comment type="caution">
    <text evidence="3">The sequence shown here is derived from an EMBL/GenBank/DDBJ whole genome shotgun (WGS) entry which is preliminary data.</text>
</comment>
<name>A0A8H7QYP9_9FUNG</name>
<evidence type="ECO:0000256" key="1">
    <source>
        <dbReference type="ARBA" id="ARBA00010048"/>
    </source>
</evidence>
<dbReference type="GO" id="GO:0051082">
    <property type="term" value="F:unfolded protein binding"/>
    <property type="evidence" value="ECO:0007669"/>
    <property type="project" value="InterPro"/>
</dbReference>
<dbReference type="GO" id="GO:1990115">
    <property type="term" value="P:RNA polymerase III assembly"/>
    <property type="evidence" value="ECO:0007669"/>
    <property type="project" value="TreeGrafter"/>
</dbReference>
<dbReference type="InterPro" id="IPR009053">
    <property type="entry name" value="Prefoldin"/>
</dbReference>
<dbReference type="GO" id="GO:1990113">
    <property type="term" value="P:RNA polymerase I assembly"/>
    <property type="evidence" value="ECO:0007669"/>
    <property type="project" value="TreeGrafter"/>
</dbReference>
<dbReference type="GO" id="GO:0006457">
    <property type="term" value="P:protein folding"/>
    <property type="evidence" value="ECO:0007669"/>
    <property type="project" value="InterPro"/>
</dbReference>
<evidence type="ECO:0000313" key="3">
    <source>
        <dbReference type="EMBL" id="KAG2201176.1"/>
    </source>
</evidence>
<gene>
    <name evidence="3" type="ORF">INT46_001143</name>
</gene>
<dbReference type="OrthoDB" id="10267474at2759"/>
<dbReference type="SUPFAM" id="SSF46579">
    <property type="entry name" value="Prefoldin"/>
    <property type="match status" value="1"/>
</dbReference>
<dbReference type="InterPro" id="IPR004127">
    <property type="entry name" value="Prefoldin_subunit_alpha"/>
</dbReference>
<dbReference type="Pfam" id="PF02996">
    <property type="entry name" value="Prefoldin"/>
    <property type="match status" value="1"/>
</dbReference>
<dbReference type="Proteomes" id="UP000650833">
    <property type="component" value="Unassembled WGS sequence"/>
</dbReference>